<gene>
    <name evidence="1" type="primary">casB</name>
    <name evidence="1" type="ORF">GTO87_06705</name>
</gene>
<dbReference type="EMBL" id="CP047418">
    <property type="protein sequence ID" value="QLL78306.1"/>
    <property type="molecule type" value="Genomic_DNA"/>
</dbReference>
<dbReference type="InterPro" id="IPR013382">
    <property type="entry name" value="CRISPR-assoc_prot_Cse2"/>
</dbReference>
<dbReference type="Pfam" id="PF09485">
    <property type="entry name" value="CRISPR_Cse2"/>
    <property type="match status" value="1"/>
</dbReference>
<dbReference type="AlphaFoldDB" id="A0A7H9EKW4"/>
<name>A0A7H9EKW4_9LACO</name>
<organism evidence="1 2">
    <name type="scientific">Ligilactobacillus saerimneri</name>
    <dbReference type="NCBI Taxonomy" id="228229"/>
    <lineage>
        <taxon>Bacteria</taxon>
        <taxon>Bacillati</taxon>
        <taxon>Bacillota</taxon>
        <taxon>Bacilli</taxon>
        <taxon>Lactobacillales</taxon>
        <taxon>Lactobacillaceae</taxon>
        <taxon>Ligilactobacillus</taxon>
    </lineage>
</organism>
<proteinExistence type="predicted"/>
<evidence type="ECO:0000313" key="2">
    <source>
        <dbReference type="Proteomes" id="UP000510886"/>
    </source>
</evidence>
<sequence>MARRIKNATQNIIDDLFNNGAGSPGNMAALRATKTIDDRYAQRIWPLMMPYLSAEWIDNDYNYELQAIYQTLRLYALHQQGQSDYRGNLLMVSASKKDGGIELLEALAILRQDRDERAGVDRQVARVLAAPNLQFLMNALVRLVKILKAKKGMIKIDYAQLAQDLYSFQWGGDSLRHLRFKWGAQYYYSDALKKEDLK</sequence>
<dbReference type="Proteomes" id="UP000510886">
    <property type="component" value="Chromosome"/>
</dbReference>
<dbReference type="Gene3D" id="1.10.520.40">
    <property type="entry name" value="CRISPR-associated protein Cse2"/>
    <property type="match status" value="1"/>
</dbReference>
<reference evidence="1 2" key="1">
    <citation type="submission" date="2020-01" db="EMBL/GenBank/DDBJ databases">
        <title>Complete and circular genome sequences of six lactobacillus isolates from horses.</title>
        <authorList>
            <person name="Hassan H.M."/>
        </authorList>
    </citation>
    <scope>NUCLEOTIDE SEQUENCE [LARGE SCALE GENOMIC DNA]</scope>
    <source>
        <strain evidence="1 2">1A</strain>
    </source>
</reference>
<accession>A0A7H9EKW4</accession>
<dbReference type="CDD" id="cd09731">
    <property type="entry name" value="Cse2_I-E"/>
    <property type="match status" value="1"/>
</dbReference>
<protein>
    <submittedName>
        <fullName evidence="1">Type I-E CRISPR-associated protein Cse2/CasB</fullName>
    </submittedName>
</protein>
<dbReference type="RefSeq" id="WP_180848560.1">
    <property type="nucleotide sequence ID" value="NZ_CP047418.1"/>
</dbReference>
<evidence type="ECO:0000313" key="1">
    <source>
        <dbReference type="EMBL" id="QLL78306.1"/>
    </source>
</evidence>
<dbReference type="NCBIfam" id="TIGR02548">
    <property type="entry name" value="casB_cse2"/>
    <property type="match status" value="1"/>
</dbReference>
<dbReference type="KEGG" id="lsw:GTO87_06705"/>
<dbReference type="InterPro" id="IPR038287">
    <property type="entry name" value="Cse2_sf"/>
</dbReference>